<keyword evidence="5" id="KW-1185">Reference proteome</keyword>
<dbReference type="Pfam" id="PF13439">
    <property type="entry name" value="Glyco_transf_4"/>
    <property type="match status" value="1"/>
</dbReference>
<dbReference type="EMBL" id="QGMZ01000024">
    <property type="protein sequence ID" value="PWR72910.1"/>
    <property type="molecule type" value="Genomic_DNA"/>
</dbReference>
<dbReference type="PANTHER" id="PTHR46401">
    <property type="entry name" value="GLYCOSYLTRANSFERASE WBBK-RELATED"/>
    <property type="match status" value="1"/>
</dbReference>
<dbReference type="AlphaFoldDB" id="A0A2V2N2Z6"/>
<dbReference type="GO" id="GO:0016757">
    <property type="term" value="F:glycosyltransferase activity"/>
    <property type="evidence" value="ECO:0007669"/>
    <property type="project" value="InterPro"/>
</dbReference>
<dbReference type="PANTHER" id="PTHR46401:SF2">
    <property type="entry name" value="GLYCOSYLTRANSFERASE WBBK-RELATED"/>
    <property type="match status" value="1"/>
</dbReference>
<dbReference type="Gene3D" id="3.40.50.2000">
    <property type="entry name" value="Glycogen Phosphorylase B"/>
    <property type="match status" value="2"/>
</dbReference>
<accession>A0A2V2N2Z6</accession>
<dbReference type="GeneID" id="97609122"/>
<dbReference type="InterPro" id="IPR028098">
    <property type="entry name" value="Glyco_trans_4-like_N"/>
</dbReference>
<organism evidence="4 5">
    <name type="scientific">Methanospirillum stamsii</name>
    <dbReference type="NCBI Taxonomy" id="1277351"/>
    <lineage>
        <taxon>Archaea</taxon>
        <taxon>Methanobacteriati</taxon>
        <taxon>Methanobacteriota</taxon>
        <taxon>Stenosarchaea group</taxon>
        <taxon>Methanomicrobia</taxon>
        <taxon>Methanomicrobiales</taxon>
        <taxon>Methanospirillaceae</taxon>
        <taxon>Methanospirillum</taxon>
    </lineage>
</organism>
<feature type="domain" description="Glycosyl transferase family 1" evidence="2">
    <location>
        <begin position="180"/>
        <end position="341"/>
    </location>
</feature>
<gene>
    <name evidence="4" type="ORF">DLD82_11620</name>
</gene>
<protein>
    <submittedName>
        <fullName evidence="4">Glycosyltransferase family 1 protein</fullName>
    </submittedName>
</protein>
<dbReference type="FunFam" id="3.40.50.2000:FF:000119">
    <property type="entry name" value="Glycosyl transferase group 1"/>
    <property type="match status" value="1"/>
</dbReference>
<evidence type="ECO:0000313" key="5">
    <source>
        <dbReference type="Proteomes" id="UP000245934"/>
    </source>
</evidence>
<evidence type="ECO:0000259" key="2">
    <source>
        <dbReference type="Pfam" id="PF00534"/>
    </source>
</evidence>
<keyword evidence="1 4" id="KW-0808">Transferase</keyword>
<evidence type="ECO:0000313" key="4">
    <source>
        <dbReference type="EMBL" id="PWR72910.1"/>
    </source>
</evidence>
<dbReference type="SUPFAM" id="SSF53756">
    <property type="entry name" value="UDP-Glycosyltransferase/glycogen phosphorylase"/>
    <property type="match status" value="1"/>
</dbReference>
<proteinExistence type="predicted"/>
<dbReference type="Proteomes" id="UP000245934">
    <property type="component" value="Unassembled WGS sequence"/>
</dbReference>
<dbReference type="CDD" id="cd03809">
    <property type="entry name" value="GT4_MtfB-like"/>
    <property type="match status" value="1"/>
</dbReference>
<dbReference type="RefSeq" id="WP_109941294.1">
    <property type="nucleotide sequence ID" value="NZ_CP176366.1"/>
</dbReference>
<dbReference type="InterPro" id="IPR001296">
    <property type="entry name" value="Glyco_trans_1"/>
</dbReference>
<name>A0A2V2N2Z6_9EURY</name>
<comment type="caution">
    <text evidence="4">The sequence shown here is derived from an EMBL/GenBank/DDBJ whole genome shotgun (WGS) entry which is preliminary data.</text>
</comment>
<dbReference type="Pfam" id="PF00534">
    <property type="entry name" value="Glycos_transf_1"/>
    <property type="match status" value="1"/>
</dbReference>
<sequence>MIHAGILTGNLGHRRAGVANYIYHLVSHLKSNLNITTIGHHGSIQLPQVENLAPYYPLIPYNTLLWSFGVALQKSNLKKLDFVHNPAQFPLPKPCHSRYVVTIHDITAITMPEYHTRYRTLYSCWFLPTNIKRAGHIISDSVATKNDIIKSFSIPDEQISVIPLAADIQFRPCNEEGIQRVKSAYSLHRPFVLFVGTIEPRKNLPSLLRAFSILIKHHPEYNLVIAGQNGWKYSEVYRIVEQLSLTSNIIFLTYVSHEDLPALYCAAALFVLPSWYEGFGLPPLEAMQCGVPVIVSDRGSLPEIVGPGGCMVSPDDPVAISEAMIVYLTDNEKRKEQIRYNLARAKIFSWDRCAEETQMVYRKLME</sequence>
<reference evidence="4 5" key="1">
    <citation type="submission" date="2018-05" db="EMBL/GenBank/DDBJ databases">
        <title>Draft genome of Methanospirillum stamsii Pt1.</title>
        <authorList>
            <person name="Dueholm M.S."/>
            <person name="Nielsen P.H."/>
            <person name="Bakmann L.F."/>
            <person name="Otzen D.E."/>
        </authorList>
    </citation>
    <scope>NUCLEOTIDE SEQUENCE [LARGE SCALE GENOMIC DNA]</scope>
    <source>
        <strain evidence="4 5">Pt1</strain>
    </source>
</reference>
<dbReference type="OrthoDB" id="132546at2157"/>
<evidence type="ECO:0000256" key="1">
    <source>
        <dbReference type="ARBA" id="ARBA00022679"/>
    </source>
</evidence>
<feature type="domain" description="Glycosyltransferase subfamily 4-like N-terminal" evidence="3">
    <location>
        <begin position="17"/>
        <end position="169"/>
    </location>
</feature>
<evidence type="ECO:0000259" key="3">
    <source>
        <dbReference type="Pfam" id="PF13439"/>
    </source>
</evidence>